<keyword evidence="1" id="KW-0175">Coiled coil</keyword>
<organism evidence="5 6">
    <name type="scientific">Plantactinospora endophytica</name>
    <dbReference type="NCBI Taxonomy" id="673535"/>
    <lineage>
        <taxon>Bacteria</taxon>
        <taxon>Bacillati</taxon>
        <taxon>Actinomycetota</taxon>
        <taxon>Actinomycetes</taxon>
        <taxon>Micromonosporales</taxon>
        <taxon>Micromonosporaceae</taxon>
        <taxon>Plantactinospora</taxon>
    </lineage>
</organism>
<name>A0ABQ4E7T4_9ACTN</name>
<comment type="caution">
    <text evidence="5">The sequence shown here is derived from an EMBL/GenBank/DDBJ whole genome shotgun (WGS) entry which is preliminary data.</text>
</comment>
<feature type="domain" description="ARB-07466-like C-terminal" evidence="4">
    <location>
        <begin position="226"/>
        <end position="334"/>
    </location>
</feature>
<sequence length="342" mass="36633">MTGSTRRRLPLALALLATFGALTGAALRPGVAEANSPAVLGDEGDTPLLRDVLESTGRGYLQARNALANAQARQARIAAELRRVEGRIAELRPRVEQVARAAYRTGRIGPVLVLLHSGSADELLERARGLEAVALRDNDALRDLGQARQRAARAKQALDAEVAEERRQLAIMLRQKQAAERALARVGGASTGGFVVASSPVARPAPRAADGSWPPQSCSQPDPTTTGCVTPRTLHAYGEARRAGFTRFTGCYRSGGPYEHPKGRACDFSAEAGGFHGAAEGADRTYGNNLAAYFVRNADRLGVLYVIWYRQIWLPTTGWKSYGGAHGDPSSDHTNHVHLSLI</sequence>
<dbReference type="Pfam" id="PF26571">
    <property type="entry name" value="VldE"/>
    <property type="match status" value="1"/>
</dbReference>
<evidence type="ECO:0000256" key="1">
    <source>
        <dbReference type="SAM" id="Coils"/>
    </source>
</evidence>
<evidence type="ECO:0000313" key="6">
    <source>
        <dbReference type="Proteomes" id="UP000646749"/>
    </source>
</evidence>
<feature type="region of interest" description="Disordered" evidence="2">
    <location>
        <begin position="205"/>
        <end position="226"/>
    </location>
</feature>
<feature type="compositionally biased region" description="Polar residues" evidence="2">
    <location>
        <begin position="214"/>
        <end position="226"/>
    </location>
</feature>
<keyword evidence="6" id="KW-1185">Reference proteome</keyword>
<feature type="coiled-coil region" evidence="1">
    <location>
        <begin position="144"/>
        <end position="182"/>
    </location>
</feature>
<dbReference type="PROSITE" id="PS51318">
    <property type="entry name" value="TAT"/>
    <property type="match status" value="1"/>
</dbReference>
<evidence type="ECO:0000313" key="5">
    <source>
        <dbReference type="EMBL" id="GIG90787.1"/>
    </source>
</evidence>
<evidence type="ECO:0000259" key="4">
    <source>
        <dbReference type="Pfam" id="PF26571"/>
    </source>
</evidence>
<dbReference type="EMBL" id="BONW01000029">
    <property type="protein sequence ID" value="GIG90787.1"/>
    <property type="molecule type" value="Genomic_DNA"/>
</dbReference>
<reference evidence="5 6" key="1">
    <citation type="submission" date="2021-01" db="EMBL/GenBank/DDBJ databases">
        <title>Whole genome shotgun sequence of Plantactinospora endophytica NBRC 110450.</title>
        <authorList>
            <person name="Komaki H."/>
            <person name="Tamura T."/>
        </authorList>
    </citation>
    <scope>NUCLEOTIDE SEQUENCE [LARGE SCALE GENOMIC DNA]</scope>
    <source>
        <strain evidence="5 6">NBRC 110450</strain>
    </source>
</reference>
<dbReference type="RefSeq" id="WP_203869198.1">
    <property type="nucleotide sequence ID" value="NZ_BONW01000029.1"/>
</dbReference>
<proteinExistence type="predicted"/>
<evidence type="ECO:0000256" key="2">
    <source>
        <dbReference type="SAM" id="MobiDB-lite"/>
    </source>
</evidence>
<dbReference type="InterPro" id="IPR006311">
    <property type="entry name" value="TAT_signal"/>
</dbReference>
<dbReference type="Gene3D" id="6.10.250.3150">
    <property type="match status" value="1"/>
</dbReference>
<dbReference type="Proteomes" id="UP000646749">
    <property type="component" value="Unassembled WGS sequence"/>
</dbReference>
<keyword evidence="3" id="KW-0732">Signal</keyword>
<dbReference type="InterPro" id="IPR058593">
    <property type="entry name" value="ARB_07466-like_C"/>
</dbReference>
<protein>
    <recommendedName>
        <fullName evidence="4">ARB-07466-like C-terminal domain-containing protein</fullName>
    </recommendedName>
</protein>
<accession>A0ABQ4E7T4</accession>
<feature type="signal peptide" evidence="3">
    <location>
        <begin position="1"/>
        <end position="25"/>
    </location>
</feature>
<evidence type="ECO:0000256" key="3">
    <source>
        <dbReference type="SAM" id="SignalP"/>
    </source>
</evidence>
<feature type="chain" id="PRO_5045591182" description="ARB-07466-like C-terminal domain-containing protein" evidence="3">
    <location>
        <begin position="26"/>
        <end position="342"/>
    </location>
</feature>
<gene>
    <name evidence="5" type="ORF">Pen02_57230</name>
</gene>